<dbReference type="InterPro" id="IPR004827">
    <property type="entry name" value="bZIP"/>
</dbReference>
<feature type="compositionally biased region" description="Basic and acidic residues" evidence="7">
    <location>
        <begin position="289"/>
        <end position="302"/>
    </location>
</feature>
<feature type="coiled-coil region" evidence="6">
    <location>
        <begin position="452"/>
        <end position="507"/>
    </location>
</feature>
<dbReference type="Pfam" id="PF00170">
    <property type="entry name" value="bZIP_1"/>
    <property type="match status" value="1"/>
</dbReference>
<dbReference type="GO" id="GO:0003677">
    <property type="term" value="F:DNA binding"/>
    <property type="evidence" value="ECO:0007669"/>
    <property type="project" value="UniProtKB-KW"/>
</dbReference>
<keyword evidence="3" id="KW-0238">DNA-binding</keyword>
<feature type="compositionally biased region" description="Polar residues" evidence="7">
    <location>
        <begin position="383"/>
        <end position="399"/>
    </location>
</feature>
<feature type="region of interest" description="Disordered" evidence="7">
    <location>
        <begin position="161"/>
        <end position="266"/>
    </location>
</feature>
<feature type="compositionally biased region" description="Polar residues" evidence="7">
    <location>
        <begin position="196"/>
        <end position="206"/>
    </location>
</feature>
<evidence type="ECO:0000256" key="4">
    <source>
        <dbReference type="ARBA" id="ARBA00023163"/>
    </source>
</evidence>
<dbReference type="InterPro" id="IPR046347">
    <property type="entry name" value="bZIP_sf"/>
</dbReference>
<accession>A0A6A2XSK2</accession>
<dbReference type="GO" id="GO:0005634">
    <property type="term" value="C:nucleus"/>
    <property type="evidence" value="ECO:0007669"/>
    <property type="project" value="UniProtKB-SubCell"/>
</dbReference>
<gene>
    <name evidence="9" type="ORF">F3Y22_tig00111834pilonHSYRG00262</name>
</gene>
<feature type="compositionally biased region" description="Polar residues" evidence="7">
    <location>
        <begin position="304"/>
        <end position="314"/>
    </location>
</feature>
<name>A0A6A2XSK2_HIBSY</name>
<reference evidence="9" key="1">
    <citation type="submission" date="2019-09" db="EMBL/GenBank/DDBJ databases">
        <title>Draft genome information of white flower Hibiscus syriacus.</title>
        <authorList>
            <person name="Kim Y.-M."/>
        </authorList>
    </citation>
    <scope>NUCLEOTIDE SEQUENCE [LARGE SCALE GENOMIC DNA]</scope>
    <source>
        <strain evidence="9">YM2019G1</strain>
    </source>
</reference>
<keyword evidence="10" id="KW-1185">Reference proteome</keyword>
<dbReference type="GO" id="GO:0003700">
    <property type="term" value="F:DNA-binding transcription factor activity"/>
    <property type="evidence" value="ECO:0007669"/>
    <property type="project" value="InterPro"/>
</dbReference>
<evidence type="ECO:0000256" key="3">
    <source>
        <dbReference type="ARBA" id="ARBA00023125"/>
    </source>
</evidence>
<keyword evidence="4" id="KW-0804">Transcription</keyword>
<dbReference type="Gene3D" id="1.20.5.170">
    <property type="match status" value="1"/>
</dbReference>
<proteinExistence type="predicted"/>
<dbReference type="Proteomes" id="UP000436088">
    <property type="component" value="Unassembled WGS sequence"/>
</dbReference>
<comment type="subcellular location">
    <subcellularLocation>
        <location evidence="1">Nucleus</location>
    </subcellularLocation>
</comment>
<dbReference type="EMBL" id="VEPZ02001441">
    <property type="protein sequence ID" value="KAE8672860.1"/>
    <property type="molecule type" value="Genomic_DNA"/>
</dbReference>
<dbReference type="PANTHER" id="PTHR13690:SF80">
    <property type="entry name" value="BZIP TRANSCRIPTION FACTOR FAMILY PROTEIN-RELATED"/>
    <property type="match status" value="1"/>
</dbReference>
<evidence type="ECO:0000259" key="8">
    <source>
        <dbReference type="PROSITE" id="PS50217"/>
    </source>
</evidence>
<dbReference type="PANTHER" id="PTHR13690">
    <property type="entry name" value="TRANSCRIPTION FACTOR POSF21-RELATED"/>
    <property type="match status" value="1"/>
</dbReference>
<evidence type="ECO:0000313" key="10">
    <source>
        <dbReference type="Proteomes" id="UP000436088"/>
    </source>
</evidence>
<comment type="caution">
    <text evidence="9">The sequence shown here is derived from an EMBL/GenBank/DDBJ whole genome shotgun (WGS) entry which is preliminary data.</text>
</comment>
<evidence type="ECO:0000256" key="1">
    <source>
        <dbReference type="ARBA" id="ARBA00004123"/>
    </source>
</evidence>
<keyword evidence="2" id="KW-0805">Transcription regulation</keyword>
<evidence type="ECO:0000256" key="2">
    <source>
        <dbReference type="ARBA" id="ARBA00023015"/>
    </source>
</evidence>
<evidence type="ECO:0000256" key="6">
    <source>
        <dbReference type="SAM" id="Coils"/>
    </source>
</evidence>
<evidence type="ECO:0000313" key="9">
    <source>
        <dbReference type="EMBL" id="KAE8672860.1"/>
    </source>
</evidence>
<sequence>MGDSDEGNTDVMHRIKSSFGTSSSSIPKQPLSMNHLEIPQLNPNQMRTARHFSQFGQNYSGSGGGGGGGDGTNKRVGIPPSHPNQIPPISPYSQIAMSRPSNQQIGSQSFSPGPTHSRSLSQPSSFFSFDSLPPLSPVPSRNSSYMAVSDQITDLSMEDRDVALHSLLPPSPFSKGSSPRVGESLPPRNKHRRSNSDIPFQFNTIMQPLPPPLVPERGGGLERSLLGMENSGAPRPAGPAQLVKKETSWERGNDGNAVGIGERKSEGEVVDDLFSAYMNLDNIDSLNSSDDKNNGHHEDLDSRASGTKTNGGDSSDNETESSANESGNSASRGGMNSSEKREGIKRSAGGDIALSSRHFRSVSMDSFMGKLNFGDESPKLLPSTGTRSGQLSPSNSIDGNSASFSLELGSGEFSEAEMKKIMANEKLAEIAMTDPKRAKRILANRQSAARSKERKMRYISELEHKVQTLQTEATTLSAQLTLLQRDSAGLTNQNNELKFRIQAMEQQAQLRDALNETLTAEVRRLKLSTRELGGDSNPSKGMVSQQLPVNHQMFQLHQQQSSQLNIPHHFHHQQPQFQQQNGNTMTKSELNK</sequence>
<feature type="compositionally biased region" description="Low complexity" evidence="7">
    <location>
        <begin position="117"/>
        <end position="144"/>
    </location>
</feature>
<feature type="compositionally biased region" description="Polar residues" evidence="7">
    <location>
        <begin position="91"/>
        <end position="116"/>
    </location>
</feature>
<feature type="region of interest" description="Disordered" evidence="7">
    <location>
        <begin position="1"/>
        <end position="146"/>
    </location>
</feature>
<feature type="domain" description="BZIP" evidence="8">
    <location>
        <begin position="434"/>
        <end position="497"/>
    </location>
</feature>
<dbReference type="OrthoDB" id="1435597at2759"/>
<feature type="region of interest" description="Disordered" evidence="7">
    <location>
        <begin position="378"/>
        <end position="399"/>
    </location>
</feature>
<protein>
    <submittedName>
        <fullName evidence="9">Transcription factor VIP1</fullName>
    </submittedName>
</protein>
<feature type="compositionally biased region" description="Gly residues" evidence="7">
    <location>
        <begin position="61"/>
        <end position="71"/>
    </location>
</feature>
<feature type="compositionally biased region" description="Pro residues" evidence="7">
    <location>
        <begin position="80"/>
        <end position="90"/>
    </location>
</feature>
<dbReference type="SUPFAM" id="SSF57959">
    <property type="entry name" value="Leucine zipper domain"/>
    <property type="match status" value="1"/>
</dbReference>
<dbReference type="InterPro" id="IPR044759">
    <property type="entry name" value="bZIP_RF2"/>
</dbReference>
<feature type="compositionally biased region" description="Basic and acidic residues" evidence="7">
    <location>
        <begin position="243"/>
        <end position="253"/>
    </location>
</feature>
<keyword evidence="5" id="KW-0539">Nucleus</keyword>
<dbReference type="PROSITE" id="PS50217">
    <property type="entry name" value="BZIP"/>
    <property type="match status" value="1"/>
</dbReference>
<dbReference type="SMART" id="SM00338">
    <property type="entry name" value="BRLZ"/>
    <property type="match status" value="1"/>
</dbReference>
<feature type="compositionally biased region" description="Polar residues" evidence="7">
    <location>
        <begin position="581"/>
        <end position="592"/>
    </location>
</feature>
<evidence type="ECO:0000256" key="5">
    <source>
        <dbReference type="ARBA" id="ARBA00023242"/>
    </source>
</evidence>
<dbReference type="AlphaFoldDB" id="A0A6A2XSK2"/>
<dbReference type="FunFam" id="1.20.5.170:FF:000009">
    <property type="entry name" value="probable transcription factor PosF21"/>
    <property type="match status" value="1"/>
</dbReference>
<feature type="compositionally biased region" description="Low complexity" evidence="7">
    <location>
        <begin position="320"/>
        <end position="334"/>
    </location>
</feature>
<organism evidence="9 10">
    <name type="scientific">Hibiscus syriacus</name>
    <name type="common">Rose of Sharon</name>
    <dbReference type="NCBI Taxonomy" id="106335"/>
    <lineage>
        <taxon>Eukaryota</taxon>
        <taxon>Viridiplantae</taxon>
        <taxon>Streptophyta</taxon>
        <taxon>Embryophyta</taxon>
        <taxon>Tracheophyta</taxon>
        <taxon>Spermatophyta</taxon>
        <taxon>Magnoliopsida</taxon>
        <taxon>eudicotyledons</taxon>
        <taxon>Gunneridae</taxon>
        <taxon>Pentapetalae</taxon>
        <taxon>rosids</taxon>
        <taxon>malvids</taxon>
        <taxon>Malvales</taxon>
        <taxon>Malvaceae</taxon>
        <taxon>Malvoideae</taxon>
        <taxon>Hibiscus</taxon>
    </lineage>
</organism>
<dbReference type="CDD" id="cd14703">
    <property type="entry name" value="bZIP_plant_RF2"/>
    <property type="match status" value="1"/>
</dbReference>
<keyword evidence="6" id="KW-0175">Coiled coil</keyword>
<evidence type="ECO:0000256" key="7">
    <source>
        <dbReference type="SAM" id="MobiDB-lite"/>
    </source>
</evidence>
<feature type="region of interest" description="Disordered" evidence="7">
    <location>
        <begin position="572"/>
        <end position="592"/>
    </location>
</feature>
<feature type="region of interest" description="Disordered" evidence="7">
    <location>
        <begin position="286"/>
        <end position="349"/>
    </location>
</feature>